<dbReference type="GO" id="GO:0005615">
    <property type="term" value="C:extracellular space"/>
    <property type="evidence" value="ECO:0007669"/>
    <property type="project" value="TreeGrafter"/>
</dbReference>
<dbReference type="GO" id="GO:0008270">
    <property type="term" value="F:zinc ion binding"/>
    <property type="evidence" value="ECO:0007669"/>
    <property type="project" value="TreeGrafter"/>
</dbReference>
<organism evidence="3 4">
    <name type="scientific">Frieseomelitta varia</name>
    <dbReference type="NCBI Taxonomy" id="561572"/>
    <lineage>
        <taxon>Eukaryota</taxon>
        <taxon>Metazoa</taxon>
        <taxon>Ecdysozoa</taxon>
        <taxon>Arthropoda</taxon>
        <taxon>Hexapoda</taxon>
        <taxon>Insecta</taxon>
        <taxon>Pterygota</taxon>
        <taxon>Neoptera</taxon>
        <taxon>Endopterygota</taxon>
        <taxon>Hymenoptera</taxon>
        <taxon>Apocrita</taxon>
        <taxon>Aculeata</taxon>
        <taxon>Apoidea</taxon>
        <taxon>Anthophila</taxon>
        <taxon>Apidae</taxon>
        <taxon>Frieseomelitta</taxon>
    </lineage>
</organism>
<dbReference type="GO" id="GO:0043171">
    <property type="term" value="P:peptide catabolic process"/>
    <property type="evidence" value="ECO:0007669"/>
    <property type="project" value="TreeGrafter"/>
</dbReference>
<dbReference type="PANTHER" id="PTHR11533:SF299">
    <property type="entry name" value="AMINOPEPTIDASE"/>
    <property type="match status" value="1"/>
</dbReference>
<dbReference type="InterPro" id="IPR050344">
    <property type="entry name" value="Peptidase_M1_aminopeptidases"/>
</dbReference>
<reference evidence="3" key="1">
    <citation type="submission" date="2019-11" db="EMBL/GenBank/DDBJ databases">
        <title>The nuclear and mitochondrial genomes of Frieseomelitta varia - a highly eusocial stingless bee (Meliponini) with a permanently sterile worker caste.</title>
        <authorList>
            <person name="Freitas F.C.P."/>
            <person name="Lourenco A.P."/>
            <person name="Nunes F.M.F."/>
            <person name="Paschoal A.R."/>
            <person name="Abreu F.C.P."/>
            <person name="Barbin F.O."/>
            <person name="Bataglia L."/>
            <person name="Cardoso-Junior C.A.M."/>
            <person name="Cervoni M.S."/>
            <person name="Silva S.R."/>
            <person name="Dalarmi F."/>
            <person name="Del Lama M.A."/>
            <person name="Depintor T.S."/>
            <person name="Ferreira K.M."/>
            <person name="Goria P.S."/>
            <person name="Jaskot M.C."/>
            <person name="Lago D.C."/>
            <person name="Luna-Lucena D."/>
            <person name="Moda L.M."/>
            <person name="Nascimento L."/>
            <person name="Pedrino M."/>
            <person name="Rabico F.O."/>
            <person name="Sanches F.C."/>
            <person name="Santos D.E."/>
            <person name="Santos C.G."/>
            <person name="Vieira J."/>
            <person name="Lopes T.F."/>
            <person name="Barchuk A.R."/>
            <person name="Hartfelder K."/>
            <person name="Simoes Z.L.P."/>
            <person name="Bitondi M.M.G."/>
            <person name="Pinheiro D.G."/>
        </authorList>
    </citation>
    <scope>NUCLEOTIDE SEQUENCE</scope>
    <source>
        <strain evidence="3">USP_RPSP 00005682</strain>
        <tissue evidence="3">Whole individual</tissue>
    </source>
</reference>
<gene>
    <name evidence="3" type="ORF">E2986_07861</name>
</gene>
<proteinExistence type="inferred from homology"/>
<dbReference type="Gene3D" id="1.25.50.20">
    <property type="match status" value="1"/>
</dbReference>
<name>A0A833S6W5_9HYME</name>
<dbReference type="GO" id="GO:0016020">
    <property type="term" value="C:membrane"/>
    <property type="evidence" value="ECO:0007669"/>
    <property type="project" value="TreeGrafter"/>
</dbReference>
<dbReference type="Pfam" id="PF11838">
    <property type="entry name" value="ERAP1_C"/>
    <property type="match status" value="1"/>
</dbReference>
<dbReference type="GO" id="GO:0042277">
    <property type="term" value="F:peptide binding"/>
    <property type="evidence" value="ECO:0007669"/>
    <property type="project" value="TreeGrafter"/>
</dbReference>
<evidence type="ECO:0000313" key="3">
    <source>
        <dbReference type="EMBL" id="KAF3424357.1"/>
    </source>
</evidence>
<comment type="similarity">
    <text evidence="1">Belongs to the peptidase M1 family.</text>
</comment>
<evidence type="ECO:0000259" key="2">
    <source>
        <dbReference type="Pfam" id="PF11838"/>
    </source>
</evidence>
<dbReference type="PANTHER" id="PTHR11533">
    <property type="entry name" value="PROTEASE M1 ZINC METALLOPROTEASE"/>
    <property type="match status" value="1"/>
</dbReference>
<dbReference type="AlphaFoldDB" id="A0A833S6W5"/>
<sequence length="210" mass="24518">MVPGKCCQIFALSSTRTMSDDVGSMFEKMSRLLETVNDAQEKERLMIGMTGVPDKDILHRMIYVFLSGFFRRSFDFRYLERATDETFIRGQDFATLLIKIAMNPVGLDVAWNFVRSRWETLLVKYERNEYTLGNIVCTVVSLFKDREKLREEKENVNSFSQATQFFREKADLKVTENAKRNAIEEIENNIDWLDANSRSIEQWLSSNGFD</sequence>
<comment type="caution">
    <text evidence="3">The sequence shown here is derived from an EMBL/GenBank/DDBJ whole genome shotgun (WGS) entry which is preliminary data.</text>
</comment>
<dbReference type="InterPro" id="IPR024571">
    <property type="entry name" value="ERAP1-like_C_dom"/>
</dbReference>
<protein>
    <recommendedName>
        <fullName evidence="2">ERAP1-like C-terminal domain-containing protein</fullName>
    </recommendedName>
</protein>
<dbReference type="GO" id="GO:0006508">
    <property type="term" value="P:proteolysis"/>
    <property type="evidence" value="ECO:0007669"/>
    <property type="project" value="TreeGrafter"/>
</dbReference>
<dbReference type="GO" id="GO:0070006">
    <property type="term" value="F:metalloaminopeptidase activity"/>
    <property type="evidence" value="ECO:0007669"/>
    <property type="project" value="TreeGrafter"/>
</dbReference>
<feature type="domain" description="ERAP1-like C-terminal" evidence="2">
    <location>
        <begin position="40"/>
        <end position="153"/>
    </location>
</feature>
<dbReference type="Proteomes" id="UP000655588">
    <property type="component" value="Unassembled WGS sequence"/>
</dbReference>
<accession>A0A833S6W5</accession>
<dbReference type="EMBL" id="WNWW01000476">
    <property type="protein sequence ID" value="KAF3424357.1"/>
    <property type="molecule type" value="Genomic_DNA"/>
</dbReference>
<evidence type="ECO:0000313" key="4">
    <source>
        <dbReference type="Proteomes" id="UP000655588"/>
    </source>
</evidence>
<evidence type="ECO:0000256" key="1">
    <source>
        <dbReference type="ARBA" id="ARBA00010136"/>
    </source>
</evidence>
<dbReference type="GO" id="GO:0005737">
    <property type="term" value="C:cytoplasm"/>
    <property type="evidence" value="ECO:0007669"/>
    <property type="project" value="TreeGrafter"/>
</dbReference>
<keyword evidence="4" id="KW-1185">Reference proteome</keyword>